<protein>
    <submittedName>
        <fullName evidence="1">Uncharacterized protein</fullName>
    </submittedName>
</protein>
<name>A0ACB9T6T4_HOLOL</name>
<dbReference type="Proteomes" id="UP001056778">
    <property type="component" value="Chromosome 4"/>
</dbReference>
<reference evidence="1" key="1">
    <citation type="submission" date="2022-04" db="EMBL/GenBank/DDBJ databases">
        <title>Chromosome-scale genome assembly of Holotrichia oblita Faldermann.</title>
        <authorList>
            <person name="Rongchong L."/>
        </authorList>
    </citation>
    <scope>NUCLEOTIDE SEQUENCE</scope>
    <source>
        <strain evidence="1">81SQS9</strain>
    </source>
</reference>
<sequence>MRNIEIKAKVSDIEELRSKVKILSKSEGTIIKQNDTFYVSSKGRLKLRRFENGDAELIFYDRPDTEGPKLSSYEKSSITSDSVSSLDAVLSQALGVNGIVKKTRHLFLVGQTRVHIDQVENLGDFMELEVVLNEDQSVEEGQEIAMSLMKSLGIEESDLLSGAYKDLM</sequence>
<organism evidence="1 2">
    <name type="scientific">Holotrichia oblita</name>
    <name type="common">Chafer beetle</name>
    <dbReference type="NCBI Taxonomy" id="644536"/>
    <lineage>
        <taxon>Eukaryota</taxon>
        <taxon>Metazoa</taxon>
        <taxon>Ecdysozoa</taxon>
        <taxon>Arthropoda</taxon>
        <taxon>Hexapoda</taxon>
        <taxon>Insecta</taxon>
        <taxon>Pterygota</taxon>
        <taxon>Neoptera</taxon>
        <taxon>Endopterygota</taxon>
        <taxon>Coleoptera</taxon>
        <taxon>Polyphaga</taxon>
        <taxon>Scarabaeiformia</taxon>
        <taxon>Scarabaeidae</taxon>
        <taxon>Melolonthinae</taxon>
        <taxon>Holotrichia</taxon>
    </lineage>
</organism>
<keyword evidence="2" id="KW-1185">Reference proteome</keyword>
<evidence type="ECO:0000313" key="2">
    <source>
        <dbReference type="Proteomes" id="UP001056778"/>
    </source>
</evidence>
<proteinExistence type="predicted"/>
<accession>A0ACB9T6T4</accession>
<evidence type="ECO:0000313" key="1">
    <source>
        <dbReference type="EMBL" id="KAI4462509.1"/>
    </source>
</evidence>
<dbReference type="EMBL" id="CM043018">
    <property type="protein sequence ID" value="KAI4462509.1"/>
    <property type="molecule type" value="Genomic_DNA"/>
</dbReference>
<gene>
    <name evidence="1" type="ORF">MML48_4g00002579</name>
</gene>
<comment type="caution">
    <text evidence="1">The sequence shown here is derived from an EMBL/GenBank/DDBJ whole genome shotgun (WGS) entry which is preliminary data.</text>
</comment>